<comment type="caution">
    <text evidence="3">The sequence shown here is derived from an EMBL/GenBank/DDBJ whole genome shotgun (WGS) entry which is preliminary data.</text>
</comment>
<keyword evidence="4" id="KW-1185">Reference proteome</keyword>
<feature type="signal peptide" evidence="2">
    <location>
        <begin position="1"/>
        <end position="16"/>
    </location>
</feature>
<reference evidence="3 4" key="1">
    <citation type="submission" date="2024-05" db="EMBL/GenBank/DDBJ databases">
        <authorList>
            <person name="Wallberg A."/>
        </authorList>
    </citation>
    <scope>NUCLEOTIDE SEQUENCE [LARGE SCALE GENOMIC DNA]</scope>
</reference>
<proteinExistence type="predicted"/>
<feature type="region of interest" description="Disordered" evidence="1">
    <location>
        <begin position="142"/>
        <end position="166"/>
    </location>
</feature>
<dbReference type="AlphaFoldDB" id="A0AAV2Q0R7"/>
<gene>
    <name evidence="3" type="ORF">MNOR_LOCUS5981</name>
</gene>
<evidence type="ECO:0000313" key="3">
    <source>
        <dbReference type="EMBL" id="CAL4066759.1"/>
    </source>
</evidence>
<sequence>MLHISTLLLFVSCVVAKPVILTSYGGEESNDCSNPQAEFDPSTGYVTYKFFCAWCPAKIFNVCSSCTNYKRQSRCRPVVKEEVIEEIFVDKNPLFDVKKLNFLNELDSDSLKEIFDETLVLNELFDNDDDDDDDDEERNIYEVIDIKAGKPKSSQKNKSKDQGSSQVKKSKNECKFNCCPEGQMYQSEIDICIDYNPGPPLPVASSSDESSKESPAKKPSVIYVTDSEQEQPQADAPQTKPLLTSTGIASGTVLSVGKFDLKNRCQNNEFYLSELDICVPLDK</sequence>
<evidence type="ECO:0000256" key="1">
    <source>
        <dbReference type="SAM" id="MobiDB-lite"/>
    </source>
</evidence>
<dbReference type="EMBL" id="CAXKWB010002385">
    <property type="protein sequence ID" value="CAL4066759.1"/>
    <property type="molecule type" value="Genomic_DNA"/>
</dbReference>
<evidence type="ECO:0000313" key="4">
    <source>
        <dbReference type="Proteomes" id="UP001497623"/>
    </source>
</evidence>
<protein>
    <submittedName>
        <fullName evidence="3">Uncharacterized protein</fullName>
    </submittedName>
</protein>
<keyword evidence="2" id="KW-0732">Signal</keyword>
<evidence type="ECO:0000256" key="2">
    <source>
        <dbReference type="SAM" id="SignalP"/>
    </source>
</evidence>
<dbReference type="Proteomes" id="UP001497623">
    <property type="component" value="Unassembled WGS sequence"/>
</dbReference>
<feature type="chain" id="PRO_5043707752" evidence="2">
    <location>
        <begin position="17"/>
        <end position="283"/>
    </location>
</feature>
<name>A0AAV2Q0R7_MEGNR</name>
<accession>A0AAV2Q0R7</accession>
<organism evidence="3 4">
    <name type="scientific">Meganyctiphanes norvegica</name>
    <name type="common">Northern krill</name>
    <name type="synonym">Thysanopoda norvegica</name>
    <dbReference type="NCBI Taxonomy" id="48144"/>
    <lineage>
        <taxon>Eukaryota</taxon>
        <taxon>Metazoa</taxon>
        <taxon>Ecdysozoa</taxon>
        <taxon>Arthropoda</taxon>
        <taxon>Crustacea</taxon>
        <taxon>Multicrustacea</taxon>
        <taxon>Malacostraca</taxon>
        <taxon>Eumalacostraca</taxon>
        <taxon>Eucarida</taxon>
        <taxon>Euphausiacea</taxon>
        <taxon>Euphausiidae</taxon>
        <taxon>Meganyctiphanes</taxon>
    </lineage>
</organism>